<comment type="caution">
    <text evidence="1">The sequence shown here is derived from an EMBL/GenBank/DDBJ whole genome shotgun (WGS) entry which is preliminary data.</text>
</comment>
<proteinExistence type="predicted"/>
<keyword evidence="2" id="KW-1185">Reference proteome</keyword>
<dbReference type="EMBL" id="JABSTQ010011486">
    <property type="protein sequence ID" value="KAG0410814.1"/>
    <property type="molecule type" value="Genomic_DNA"/>
</dbReference>
<reference evidence="1 2" key="1">
    <citation type="journal article" date="2020" name="Cell">
        <title>Large-Scale Comparative Analyses of Tick Genomes Elucidate Their Genetic Diversity and Vector Capacities.</title>
        <authorList>
            <consortium name="Tick Genome and Microbiome Consortium (TIGMIC)"/>
            <person name="Jia N."/>
            <person name="Wang J."/>
            <person name="Shi W."/>
            <person name="Du L."/>
            <person name="Sun Y."/>
            <person name="Zhan W."/>
            <person name="Jiang J.F."/>
            <person name="Wang Q."/>
            <person name="Zhang B."/>
            <person name="Ji P."/>
            <person name="Bell-Sakyi L."/>
            <person name="Cui X.M."/>
            <person name="Yuan T.T."/>
            <person name="Jiang B.G."/>
            <person name="Yang W.F."/>
            <person name="Lam T.T."/>
            <person name="Chang Q.C."/>
            <person name="Ding S.J."/>
            <person name="Wang X.J."/>
            <person name="Zhu J.G."/>
            <person name="Ruan X.D."/>
            <person name="Zhao L."/>
            <person name="Wei J.T."/>
            <person name="Ye R.Z."/>
            <person name="Que T.C."/>
            <person name="Du C.H."/>
            <person name="Zhou Y.H."/>
            <person name="Cheng J.X."/>
            <person name="Dai P.F."/>
            <person name="Guo W.B."/>
            <person name="Han X.H."/>
            <person name="Huang E.J."/>
            <person name="Li L.F."/>
            <person name="Wei W."/>
            <person name="Gao Y.C."/>
            <person name="Liu J.Z."/>
            <person name="Shao H.Z."/>
            <person name="Wang X."/>
            <person name="Wang C.C."/>
            <person name="Yang T.C."/>
            <person name="Huo Q.B."/>
            <person name="Li W."/>
            <person name="Chen H.Y."/>
            <person name="Chen S.E."/>
            <person name="Zhou L.G."/>
            <person name="Ni X.B."/>
            <person name="Tian J.H."/>
            <person name="Sheng Y."/>
            <person name="Liu T."/>
            <person name="Pan Y.S."/>
            <person name="Xia L.Y."/>
            <person name="Li J."/>
            <person name="Zhao F."/>
            <person name="Cao W.C."/>
        </authorList>
    </citation>
    <scope>NUCLEOTIDE SEQUENCE [LARGE SCALE GENOMIC DNA]</scope>
    <source>
        <strain evidence="1">Iper-2018</strain>
    </source>
</reference>
<organism evidence="1 2">
    <name type="scientific">Ixodes persulcatus</name>
    <name type="common">Taiga tick</name>
    <dbReference type="NCBI Taxonomy" id="34615"/>
    <lineage>
        <taxon>Eukaryota</taxon>
        <taxon>Metazoa</taxon>
        <taxon>Ecdysozoa</taxon>
        <taxon>Arthropoda</taxon>
        <taxon>Chelicerata</taxon>
        <taxon>Arachnida</taxon>
        <taxon>Acari</taxon>
        <taxon>Parasitiformes</taxon>
        <taxon>Ixodida</taxon>
        <taxon>Ixodoidea</taxon>
        <taxon>Ixodidae</taxon>
        <taxon>Ixodinae</taxon>
        <taxon>Ixodes</taxon>
    </lineage>
</organism>
<dbReference type="Proteomes" id="UP000805193">
    <property type="component" value="Unassembled WGS sequence"/>
</dbReference>
<name>A0AC60NUN9_IXOPE</name>
<accession>A0AC60NUN9</accession>
<sequence length="327" mass="35017">MMQVQAIWCKRQKQLRGSYAEAVSSRGPAPPKASVATQVSLGNPGKPLQSSTPRLKLSLPGHSLTAATAAKAPSHAKDSGATEAMDVTPSPTPRRSSSQEERAPCSSSQRRTSSPRKQHVSRAAPAAFAESDQMGGSVVQPSTSTARPKVSGKGRGIHPKNTNFSRSSDRLADKKTLNTEATADGEELSAPDTDLEEMEVQNPKQKTKKPVPPSCTKVSLNKKEKKKKNYGLWRLGGGVAVVRYNKKRRSAPPTPVAAGRGAPWGRDGKTFYRDPFAGSGFGWLPTALVVFEVPVLRGVVPPHAFESTCRETSVLYINLSAALITPR</sequence>
<protein>
    <submittedName>
        <fullName evidence="1">Uncharacterized protein</fullName>
    </submittedName>
</protein>
<gene>
    <name evidence="1" type="ORF">HPB47_012065</name>
</gene>
<evidence type="ECO:0000313" key="2">
    <source>
        <dbReference type="Proteomes" id="UP000805193"/>
    </source>
</evidence>
<evidence type="ECO:0000313" key="1">
    <source>
        <dbReference type="EMBL" id="KAG0410814.1"/>
    </source>
</evidence>